<comment type="caution">
    <text evidence="1">The sequence shown here is derived from an EMBL/GenBank/DDBJ whole genome shotgun (WGS) entry which is preliminary data.</text>
</comment>
<reference evidence="1 2" key="1">
    <citation type="submission" date="2018-08" db="EMBL/GenBank/DDBJ databases">
        <title>A genome reference for cultivated species of the human gut microbiota.</title>
        <authorList>
            <person name="Zou Y."/>
            <person name="Xue W."/>
            <person name="Luo G."/>
        </authorList>
    </citation>
    <scope>NUCLEOTIDE SEQUENCE [LARGE SCALE GENOMIC DNA]</scope>
    <source>
        <strain evidence="1 2">AF22-12AC</strain>
    </source>
</reference>
<protein>
    <submittedName>
        <fullName evidence="1">Uncharacterized protein</fullName>
    </submittedName>
</protein>
<gene>
    <name evidence="1" type="ORF">DWX93_15090</name>
</gene>
<dbReference type="AlphaFoldDB" id="A0A395V3G8"/>
<name>A0A395V3G8_9FIRM</name>
<evidence type="ECO:0000313" key="2">
    <source>
        <dbReference type="Proteomes" id="UP000266172"/>
    </source>
</evidence>
<accession>A0A395V3G8</accession>
<evidence type="ECO:0000313" key="1">
    <source>
        <dbReference type="EMBL" id="RGS36921.1"/>
    </source>
</evidence>
<sequence length="144" mass="16086">MSKPVQVCTACQFVTLIIYGQNYSQVGNKKPVHLHPNWAEVPNSTSAQFEQKLIRTCTQVWHKSYCAKKTGKQGKVIALCSFLHFLLRLNLQNSLSGKSPWYPSTSNATGSKGPETTWQAGESGTTFLIFEKSPFGHFLKMACR</sequence>
<dbReference type="Proteomes" id="UP000266172">
    <property type="component" value="Unassembled WGS sequence"/>
</dbReference>
<dbReference type="RefSeq" id="WP_118098344.1">
    <property type="nucleotide sequence ID" value="NZ_QRVL01000019.1"/>
</dbReference>
<dbReference type="EMBL" id="QRVL01000019">
    <property type="protein sequence ID" value="RGS36921.1"/>
    <property type="molecule type" value="Genomic_DNA"/>
</dbReference>
<organism evidence="1 2">
    <name type="scientific">Roseburia hominis</name>
    <dbReference type="NCBI Taxonomy" id="301301"/>
    <lineage>
        <taxon>Bacteria</taxon>
        <taxon>Bacillati</taxon>
        <taxon>Bacillota</taxon>
        <taxon>Clostridia</taxon>
        <taxon>Lachnospirales</taxon>
        <taxon>Lachnospiraceae</taxon>
        <taxon>Roseburia</taxon>
    </lineage>
</organism>
<proteinExistence type="predicted"/>